<evidence type="ECO:0000256" key="1">
    <source>
        <dbReference type="SAM" id="Coils"/>
    </source>
</evidence>
<dbReference type="RefSeq" id="WP_131484021.1">
    <property type="nucleotide sequence ID" value="NZ_SJDL01000054.1"/>
</dbReference>
<gene>
    <name evidence="4" type="ORF">EZI54_21925</name>
</gene>
<dbReference type="CDD" id="cd00118">
    <property type="entry name" value="LysM"/>
    <property type="match status" value="1"/>
</dbReference>
<evidence type="ECO:0000313" key="5">
    <source>
        <dbReference type="Proteomes" id="UP000313645"/>
    </source>
</evidence>
<feature type="region of interest" description="Disordered" evidence="2">
    <location>
        <begin position="46"/>
        <end position="70"/>
    </location>
</feature>
<evidence type="ECO:0000259" key="3">
    <source>
        <dbReference type="PROSITE" id="PS51782"/>
    </source>
</evidence>
<dbReference type="EMBL" id="SJDL01000054">
    <property type="protein sequence ID" value="TBW47990.1"/>
    <property type="molecule type" value="Genomic_DNA"/>
</dbReference>
<dbReference type="PROSITE" id="PS51782">
    <property type="entry name" value="LYSM"/>
    <property type="match status" value="1"/>
</dbReference>
<reference evidence="4 5" key="1">
    <citation type="submission" date="2019-02" db="EMBL/GenBank/DDBJ databases">
        <title>Marinobacter halodurans sp. nov., a marine bacterium isolated from sea tidal flat.</title>
        <authorList>
            <person name="Yoo Y."/>
            <person name="Lee D.W."/>
            <person name="Kim B.S."/>
            <person name="Kim J.-J."/>
        </authorList>
    </citation>
    <scope>NUCLEOTIDE SEQUENCE [LARGE SCALE GENOMIC DNA]</scope>
    <source>
        <strain evidence="4 5">YJ-S3-2</strain>
    </source>
</reference>
<feature type="coiled-coil region" evidence="1">
    <location>
        <begin position="234"/>
        <end position="268"/>
    </location>
</feature>
<feature type="coiled-coil region" evidence="1">
    <location>
        <begin position="350"/>
        <end position="380"/>
    </location>
</feature>
<dbReference type="SUPFAM" id="SSF54106">
    <property type="entry name" value="LysM domain"/>
    <property type="match status" value="1"/>
</dbReference>
<keyword evidence="5" id="KW-1185">Reference proteome</keyword>
<name>A0ABY1ZE47_9GAMM</name>
<evidence type="ECO:0000256" key="2">
    <source>
        <dbReference type="SAM" id="MobiDB-lite"/>
    </source>
</evidence>
<dbReference type="Proteomes" id="UP000313645">
    <property type="component" value="Unassembled WGS sequence"/>
</dbReference>
<dbReference type="SMART" id="SM00257">
    <property type="entry name" value="LysM"/>
    <property type="match status" value="1"/>
</dbReference>
<feature type="coiled-coil region" evidence="1">
    <location>
        <begin position="160"/>
        <end position="194"/>
    </location>
</feature>
<dbReference type="InterPro" id="IPR018392">
    <property type="entry name" value="LysM"/>
</dbReference>
<organism evidence="4 5">
    <name type="scientific">Marinobacter halodurans</name>
    <dbReference type="NCBI Taxonomy" id="2528979"/>
    <lineage>
        <taxon>Bacteria</taxon>
        <taxon>Pseudomonadati</taxon>
        <taxon>Pseudomonadota</taxon>
        <taxon>Gammaproteobacteria</taxon>
        <taxon>Pseudomonadales</taxon>
        <taxon>Marinobacteraceae</taxon>
        <taxon>Marinobacter</taxon>
    </lineage>
</organism>
<protein>
    <submittedName>
        <fullName evidence="4">LysM peptidoglycan-binding domain-containing protein</fullName>
    </submittedName>
</protein>
<dbReference type="Pfam" id="PF01476">
    <property type="entry name" value="LysM"/>
    <property type="match status" value="1"/>
</dbReference>
<dbReference type="InterPro" id="IPR036779">
    <property type="entry name" value="LysM_dom_sf"/>
</dbReference>
<sequence length="898" mass="100301">MPQYQVKAGDTLSQIAAAHQVSVSELQAENTFITDPDHIEAGWRLSIPAGRPESGPALPPAQSANDSSTDDVEFSACQLEYVAFLHVTEETETVYALTQAQLEEVDAEVSTLHAPLKELKQAEAGSVDDIPAAREAAWNQLKELGALPRPKESTTAEDLLTEYEARWTRENQELERQERRLRRIEWEIGQIRNQILLPAQQRPLDSPRDQLSLKVFTTLCVELEGQQPTVEAIVEAQKLARQRARTHRDNLEKRLKMLRAALEAEIRYRVATSSSDVSQTQKAQLQTESEELKQATAWPNFISESDMNELVQRQQRLNELEEETTPVMDQVRHYMGQATVAVFLWNLIDREEVEASRKKNEELKRLIEEQEAMLQRLVETSPPHSVDVVAKPLMDTMPSRPIVEVKHTAAGGYRYMRRKVLSQIRQNWRPLKMADVRAAMTSGDFKRALGEAGESLKTEQSLKLKLAEWKSSDNNFFNQLEVELFKEHTESEDGRFSADAEAQMFRFASQAGLEAVYNPNKGELYIGGKLEGSYSLLQGQASLGAQLPGPEGTELELRYIDGQGGEKTLKCGYIRADAEYKIQGFAGACASLSAQARVSSNTGEVGLSGETNGEAFAGASLSNEASFGVKWKAAYAEVLADQKANSTANEDQQAVDDAFKSLLDVKPEFAVSAGIGAAFDFSVGMVESKVVLYLKGHLVLGAGGGGGVGAELNVQQLWELVKFIRWSLERSDFRFLEWIEETAFEHITFLLKVFAVSSEDFEAVMEQGAEQMDILWERLTTADTKVRDTAQKVLQHNQLSQLTPPAKAALLTILVEDSSALLGFEDPYRAIGAEAAIKILETVRSHRELVEILRRMGNEEGKGSFVDFKRNFSKLIRQRLFNSAQADRTFQWLEALYS</sequence>
<dbReference type="Gene3D" id="3.10.350.10">
    <property type="entry name" value="LysM domain"/>
    <property type="match status" value="1"/>
</dbReference>
<feature type="domain" description="LysM" evidence="3">
    <location>
        <begin position="2"/>
        <end position="47"/>
    </location>
</feature>
<keyword evidence="1" id="KW-0175">Coiled coil</keyword>
<comment type="caution">
    <text evidence="4">The sequence shown here is derived from an EMBL/GenBank/DDBJ whole genome shotgun (WGS) entry which is preliminary data.</text>
</comment>
<accession>A0ABY1ZE47</accession>
<evidence type="ECO:0000313" key="4">
    <source>
        <dbReference type="EMBL" id="TBW47990.1"/>
    </source>
</evidence>
<proteinExistence type="predicted"/>